<dbReference type="Gene3D" id="2.60.40.10">
    <property type="entry name" value="Immunoglobulins"/>
    <property type="match status" value="1"/>
</dbReference>
<dbReference type="InterPro" id="IPR011123">
    <property type="entry name" value="Y_Y_Y"/>
</dbReference>
<dbReference type="Pfam" id="PF02518">
    <property type="entry name" value="HATPase_c"/>
    <property type="match status" value="1"/>
</dbReference>
<keyword evidence="3" id="KW-0175">Coiled coil</keyword>
<dbReference type="InterPro" id="IPR036890">
    <property type="entry name" value="HATPase_C_sf"/>
</dbReference>
<feature type="transmembrane region" description="Helical" evidence="4">
    <location>
        <begin position="835"/>
        <end position="855"/>
    </location>
</feature>
<dbReference type="InterPro" id="IPR003018">
    <property type="entry name" value="GAF"/>
</dbReference>
<dbReference type="Gene3D" id="3.30.450.40">
    <property type="match status" value="1"/>
</dbReference>
<dbReference type="PANTHER" id="PTHR43065">
    <property type="entry name" value="SENSOR HISTIDINE KINASE"/>
    <property type="match status" value="1"/>
</dbReference>
<dbReference type="InterPro" id="IPR004358">
    <property type="entry name" value="Sig_transdc_His_kin-like_C"/>
</dbReference>
<feature type="coiled-coil region" evidence="3">
    <location>
        <begin position="852"/>
        <end position="883"/>
    </location>
</feature>
<evidence type="ECO:0000256" key="4">
    <source>
        <dbReference type="SAM" id="Phobius"/>
    </source>
</evidence>
<dbReference type="Gene3D" id="2.130.10.10">
    <property type="entry name" value="YVTN repeat-like/Quinoprotein amine dehydrogenase"/>
    <property type="match status" value="2"/>
</dbReference>
<dbReference type="Proteomes" id="UP001181355">
    <property type="component" value="Chromosome"/>
</dbReference>
<evidence type="ECO:0000259" key="5">
    <source>
        <dbReference type="PROSITE" id="PS50109"/>
    </source>
</evidence>
<protein>
    <recommendedName>
        <fullName evidence="2">histidine kinase</fullName>
        <ecNumber evidence="2">2.7.13.3</ecNumber>
    </recommendedName>
</protein>
<dbReference type="InterPro" id="IPR015943">
    <property type="entry name" value="WD40/YVTN_repeat-like_dom_sf"/>
</dbReference>
<dbReference type="RefSeq" id="WP_309482909.1">
    <property type="nucleotide sequence ID" value="NZ_CP133720.1"/>
</dbReference>
<dbReference type="InterPro" id="IPR005467">
    <property type="entry name" value="His_kinase_dom"/>
</dbReference>
<dbReference type="Pfam" id="PF07495">
    <property type="entry name" value="Y_Y_Y"/>
    <property type="match status" value="1"/>
</dbReference>
<keyword evidence="4" id="KW-1133">Transmembrane helix</keyword>
<keyword evidence="6" id="KW-0067">ATP-binding</keyword>
<dbReference type="Pfam" id="PF13185">
    <property type="entry name" value="GAF_2"/>
    <property type="match status" value="1"/>
</dbReference>
<proteinExistence type="predicted"/>
<dbReference type="PRINTS" id="PR00344">
    <property type="entry name" value="BCTRLSENSOR"/>
</dbReference>
<accession>A0ABY9RMC5</accession>
<dbReference type="InterPro" id="IPR029016">
    <property type="entry name" value="GAF-like_dom_sf"/>
</dbReference>
<reference evidence="6" key="1">
    <citation type="submission" date="2023-09" db="EMBL/GenBank/DDBJ databases">
        <title>Undibacterium sp. 20NA77.5 isolated from freshwater.</title>
        <authorList>
            <person name="Le V."/>
            <person name="Ko S.-R."/>
            <person name="Ahn C.-Y."/>
            <person name="Oh H.-M."/>
        </authorList>
    </citation>
    <scope>NUCLEOTIDE SEQUENCE</scope>
    <source>
        <strain evidence="6">20NA77.5</strain>
    </source>
</reference>
<dbReference type="PROSITE" id="PS50109">
    <property type="entry name" value="HIS_KIN"/>
    <property type="match status" value="1"/>
</dbReference>
<feature type="domain" description="Histidine kinase" evidence="5">
    <location>
        <begin position="1089"/>
        <end position="1321"/>
    </location>
</feature>
<keyword evidence="6" id="KW-0547">Nucleotide-binding</keyword>
<evidence type="ECO:0000313" key="7">
    <source>
        <dbReference type="Proteomes" id="UP001181355"/>
    </source>
</evidence>
<evidence type="ECO:0000256" key="3">
    <source>
        <dbReference type="SAM" id="Coils"/>
    </source>
</evidence>
<dbReference type="SUPFAM" id="SSF55781">
    <property type="entry name" value="GAF domain-like"/>
    <property type="match status" value="1"/>
</dbReference>
<dbReference type="Gene3D" id="3.30.565.10">
    <property type="entry name" value="Histidine kinase-like ATPase, C-terminal domain"/>
    <property type="match status" value="1"/>
</dbReference>
<keyword evidence="7" id="KW-1185">Reference proteome</keyword>
<evidence type="ECO:0000256" key="2">
    <source>
        <dbReference type="ARBA" id="ARBA00012438"/>
    </source>
</evidence>
<name>A0ABY9RMC5_9BURK</name>
<comment type="catalytic activity">
    <reaction evidence="1">
        <text>ATP + protein L-histidine = ADP + protein N-phospho-L-histidine.</text>
        <dbReference type="EC" id="2.7.13.3"/>
    </reaction>
</comment>
<dbReference type="EMBL" id="CP133720">
    <property type="protein sequence ID" value="WMW81430.1"/>
    <property type="molecule type" value="Genomic_DNA"/>
</dbReference>
<keyword evidence="4" id="KW-0472">Membrane</keyword>
<evidence type="ECO:0000256" key="1">
    <source>
        <dbReference type="ARBA" id="ARBA00000085"/>
    </source>
</evidence>
<gene>
    <name evidence="6" type="ORF">RF679_03900</name>
</gene>
<sequence>MSKSTRQWSEHRSSTKHFNLVVALHLLFGVLISLLLSTQACADITSNSGKPPTIVAPNGSLAPMLGAPAISNYDQKTYKAHSQNWVAVQDARGVMYFGNSNGILEFDGQRWQLIPSPGSLMVRALTIAADKTIFYGSIGDFGYLKISSTGKLQAVSLKDRIPENERLFNDVWQGESTPQGVYFLTRTKIFRLFEGKLSVLNAKLASSQATVVNGRLLYVDSERGISFLDGDQVRPLRVFASLNSNRRIMMTSMGQHQVLLGRMAGDFYSIDLTTLWDEKEQRYQADREDVQITQIAKRIVTPIDHLLDESHMYFYKIQALDAQRFAISTVKAGILILDKDGQLHRVINKNGGLLDNTVAGIFLDRHRNLWAQTNSGISHIELSAASSMFTSRNGVEGIAISVIRHQNRLYVGTYQGISYELPFKYSATQDVPQFQALRDGPSEIWAFKVVDGDLMAATGRGLYKIDHESAVRIPSSYGNSYSLGTSPRWPQHLFVGMMGGIEVFRRDREQWISLGKIPGVEENVRRITTDASGELWLSTEVQGVLRLHFSGDKPTQVGIKRLDLSHGLPEMAAGRLTMFDGELFLCSRKGLYRAQIADWREQGTDGTRFTPDSRFGKQFADGSLALNELHSDDQGGVLVQAENGVHWLKPDEQGKYVETSQAFVGVPPPDESLYLDGKDAVWIAGENLFRIDLQASKRRPKPFPALIRKVTANTKEAIFEGTYGVAGVIFPEELTSAKLRQAEQETVNLPYRQNALVFEFGAPYFEIPGSMRFQYQLQGFDKDWSEWDTATSKEYTNIPEGTYAFKVRAKNAFGVVSEEAIYVFQIQPPWYRSPWAYILWSVLALLTLALLIAAYTHRLRRNERRLEEEVRNRTKEVVEQREAAEKARHDIALLSEMGRKLTASLDPRAVQESLYTYVQALITCNTFGVGMVDWERRLIRFEYVVENGTELEPYSRSLDAKEQPAAQCVVFASELLINSLSIDTREFDSVLRLGKEVEPYLHKDARDFAMPRSAMYVPMMLQEKVVGVVSVQSEYANAFHENDLVVLRSLAAFAAVAFDNAESYVRLQQTQDKLVEQEKLAALGSVVAGVAHELNTPIGNSLLAASSLGEITSVFVDEIHAGTVRRSRLDSYADKAKTACDLLIRNLSNAADLITSFKQIAVDQTSDQRRRFELKPMVREVLFTLSNRLRRDEHEVHLDIAEGIQMDSFPGPLGQVITNLVMNAVIHGFENRRGGSIVIRGRRLDGNRVHLQLLDNGTGIAEEHLSRVFEPFFTTKMGQGGSGLGLHITYNIVTGVLGGTIVVESAVGKGTRFDITIPVVPKAH</sequence>
<dbReference type="SMART" id="SM00387">
    <property type="entry name" value="HATPase_c"/>
    <property type="match status" value="1"/>
</dbReference>
<dbReference type="InterPro" id="IPR003594">
    <property type="entry name" value="HATPase_dom"/>
</dbReference>
<dbReference type="Gene3D" id="1.10.287.130">
    <property type="match status" value="1"/>
</dbReference>
<evidence type="ECO:0000313" key="6">
    <source>
        <dbReference type="EMBL" id="WMW81430.1"/>
    </source>
</evidence>
<dbReference type="InterPro" id="IPR013783">
    <property type="entry name" value="Ig-like_fold"/>
</dbReference>
<organism evidence="6 7">
    <name type="scientific">Undibacterium cyanobacteriorum</name>
    <dbReference type="NCBI Taxonomy" id="3073561"/>
    <lineage>
        <taxon>Bacteria</taxon>
        <taxon>Pseudomonadati</taxon>
        <taxon>Pseudomonadota</taxon>
        <taxon>Betaproteobacteria</taxon>
        <taxon>Burkholderiales</taxon>
        <taxon>Oxalobacteraceae</taxon>
        <taxon>Undibacterium</taxon>
    </lineage>
</organism>
<keyword evidence="4" id="KW-0812">Transmembrane</keyword>
<dbReference type="SUPFAM" id="SSF55874">
    <property type="entry name" value="ATPase domain of HSP90 chaperone/DNA topoisomerase II/histidine kinase"/>
    <property type="match status" value="1"/>
</dbReference>
<dbReference type="SUPFAM" id="SSF63829">
    <property type="entry name" value="Calcium-dependent phosphotriesterase"/>
    <property type="match status" value="1"/>
</dbReference>
<dbReference type="EC" id="2.7.13.3" evidence="2"/>
<dbReference type="GO" id="GO:0005524">
    <property type="term" value="F:ATP binding"/>
    <property type="evidence" value="ECO:0007669"/>
    <property type="project" value="UniProtKB-KW"/>
</dbReference>